<dbReference type="PANTHER" id="PTHR45703:SF22">
    <property type="entry name" value="DYNEIN CYTOPLASMIC 2 HEAVY CHAIN 1"/>
    <property type="match status" value="1"/>
</dbReference>
<keyword evidence="3" id="KW-0963">Cytoplasm</keyword>
<evidence type="ECO:0000259" key="13">
    <source>
        <dbReference type="SMART" id="SM00382"/>
    </source>
</evidence>
<dbReference type="GO" id="GO:0005874">
    <property type="term" value="C:microtubule"/>
    <property type="evidence" value="ECO:0007669"/>
    <property type="project" value="UniProtKB-KW"/>
</dbReference>
<sequence>MQEQLIVTKLDDSVQVVHATHVLPSGAKAIVFTKSAGSNLSENPTALSFQTFTQDEEVSYLPIGRATSAALEPEVLEMGSRGRALIKNLEGMSSVSELVAGLTFVSEALGSIKSDSKRDQILRYTDALYVECGNEIFNDGAGDEIFDVLDKLVKIINLQGTDNASQCKTFIESCRHVSAVRELVDRINSVTGKALVVPRVDVSNPEASAQKIGKRLIERFGPDLDDFVRKMIDQSKSPTQIVSRCSQCTAILRYMPDRRAAVAEKLEVALEATNEEKTEDLNPIKKMIYSFWQEGIARNIQKLGEAVNSESIATRAKERYQKEQTRRLELFHQWQEDIQDETDDMIIDFDQKSDVFHFNENTKKLELSFSDRWESLLCEVKQIHALGLPVNMKVQQNCRKAARFYRAGVLLHQVASFYNSIGSKMIPSTKPMLLKKAIEFEALIKNIAKNEKQMKWENPDELEKFARSLQACSEDFKQANDQIIQKHNELKKLVLELLNTDLIRQEDKWKGIVSGLREKVENVRVVHGADQCEAWLIHWDRQLYKVIDVHYKYSLQTLVDRLPEIELDLIFNGAGLCFRPDLETARTRFYGHIKRITNLPQSFRGLGPERDLFPRIALTNAEALVPAYQRAEGIFHKVETILESHAEWISPAVVDLDSVFSPLKSVKDFEDALREIKQKGKEAEKLPEIIKHDCITVSLTQFKRQVDGLITRCFNELCASIKNLVIEESKELNKFISDSKEALTARVNSIDDITQQQLKYHEITKQLSSSMKTKYEEMKELMKLHQNQGSKSEAKTQRLGRLRLEYFQSAKAREAKAGENFVGQGRIEAVLAKWNSGKPTDTVDSLNDNAKIKNISSFITEKAEEMRTLSEEIEKMDKQLGIFELETMQLDVYNQLKGEIEEYESNWSLIGKFEEAFGIFTNAEWVQVKSRMHEFQELGQKWMDEELTSSTGSPTLMQTRLKERLRGWLQCVPALALCRGDSFSTDHWLELFRTIGVERGTSVDKLKLSSLLDKSKELNDSSIQEKLKRINERAHVEISIRESLAEVELWAGGTEFSFLEARDSTGKQVHLIKDWSDLLGELGDQERLISTLKESPHSINFTDAIALWEKKLSTTNQVISIFCEIQRKWLYLEPVFCKGVFATEKSQFMSTHSNIVSLLSQAFHMKTAVSFSTTNGLVDNLERILQKLQASQRALSSFLEEKRNSFSKFFFLGDDDLLEILGRPLSIQTHLRKLFAGIAALEIQDESHVMGVKSLGGEKVNLSRNVTIDDNPENWLGQVDALAKDVLKGYLRDVLKGYLRGKGAAPAQLECLRNQIDFCAKAEKAISTGSLSKLNTEMVELIQQLTSQKNENDQVSMARLTALILDAVHHRDVVKQMTDENCKSVDDWVWLKQLRFYSKGGNVFGQMIDSVQDYSWEYQGIPSRLVHTSLTDKCFLTLTQALSLGLGGNPYGPAGTGKTESVKELGSLLGRHVLVFNCDEGLDVKSMGRIFMGLCRSGAWGCFDEFNRLSEIVLSAVSMDIQNIQTALMKKAKAVSLQNIDNELSSHTAIFVTLNPAGKGYGGRRKLPDNLKALFRPVAMSKPDITTIATVMLFAEGFQEEIIGQRLVKLFLLCRDLLEKHQHYDWGLRALKTVLNTAGKMLRSRTSVGGAIDEKEIAVRAVSINTTSKLTFSDLVQFDFLIQRVFPEVKNKKLSDSAMEQSLKKVCNSEGIYFYPEFARKCLELSEQLEQRIGVVVCGPPSSGKSVLWKTLGDAFAPEKGSLKIHYMNPKAVSRERLLGKMDPDTREWTDGILTAAARQVNRINWIEQHPEHVISRRSKLIRLLDGVRYQDWRDVTKEKFVIAGFKNISSGLSVAGRQKLAEKVYKEIGLAADLTMTVDASGNLQAPSASHDGEIIATKSLLANSESLKHWISSGVRGVSLLGNDGCGKSLLVKYCQGQFPSCNFVEMNCSSMSNPSELVALIESVGIIGQGKNGRVIRPKGFDQAIILVRGINIPQKDKWGTNMLYAFLTQLISRGGFYNEEREFVSIEKFKFIVTSNPSRGQVDMRLSSIVQTLVLEVPNDKEVQKICKNFWKTSFPNGPYEDMASSTARAFSNLTAQLGPKEAPHYNFSLSHLNQWAKACQSFKSKNHWAVWKFEADRIFRDRMINQDHERIYDTAFQGATMESEMFFPKGDGRLHSMDIKDLQKRLQETSGNFEREIRDLPTGGLVLSTQLTQSIVSVTSQLSNNGGNIVLIGPSGSGRRTAVQLGAYSLHFDVMSPSVTNVSDKAVKNFFRSALGAASIENKPVVILIESHHLENGQIFVYANSLLAQGTVAGLWSTEEIDQSQLRAEAAAVSMSAADLFVKRAKENIRLVLSLETGTKALSDCWNQCPALTKKSKVIVLQRWSHETLRAVANKRLSLGEATETISGHSVELQKDHETISGHSVELQKDHGWNPAQYAVFLKAISEIYDNKKNSFTERTEKLQTGLKKLAEAGKTVAELEKDVVEQQKVLKEKREEADAALQAIQEAMGGAETQKDEMSQRKRDADKERENINKRKAKIEAELSEVQPLIDEAKEAIGGIKTSSLNEIRALRAPPEVIRDILEGVLKLMGNDDTSWTGMKQFLGKRGVKDDIREFDARNTPPSSREAVEALMQKKAKSFQADVAKRASVVAAPLAAWVTANVQYAAVLERIAPLEQEEQKLLRGLRAAELQVEKLGSGIATVEERVAVLRGEFEQKTSEAARLENRLEDANKRLQKAGKLIKDLSKEKSRWKDGLKSLQTTQVQLPIQSLLAAAHIVYLSCRHEVERNKIFTDWKQRYDCQDFKLLEFLSTEAKLLQYHHKGMPNDQLSLENTESLMSFSKTPMLIDQSGRAQSFLKSYFAEQKIESVDEHSDAFQSSVELALRFGKTLMIENITRLSSFLVEVLKANVHTIGTRPSIKISDKVIDINPNFKLLLASKTLSYADLPSLSGLANPVIFSMTRKGLEHQLLSVALLAEQPELEEKMTTLVKKEEELRLKIIKIENDLLDTLIKSEGNILDNDKLINSLQSSKKSAKEIKQTLDENSRIKEELAIERNKYSPLAASAATSFFHIQDIQSLDNMYTTGLHCITVIFDHILKKYHQKPVEKLQSEFIKLVVSFVQNMTSKDHEVPALLHLVAALFQREFPSQNWFNIMSPGDREFSQKLAAGERELSSWLASEYPENESPKGGNFSKVEQMAVIAQRRPDRFAASVSNFISRIADLPESGLGAMEFISQVGGAATPKLFILSGGADPTNDIAGLAEAQGQALVEAALEEDNDATFAVFKECLPGSKSSKVTLQRPIFTRISAFGSHPSQFHRSRQLFFADQ</sequence>
<evidence type="ECO:0000313" key="15">
    <source>
        <dbReference type="Proteomes" id="UP000001307"/>
    </source>
</evidence>
<dbReference type="InterPro" id="IPR042228">
    <property type="entry name" value="Dynein_linker_3"/>
</dbReference>
<keyword evidence="6" id="KW-0067">ATP-binding</keyword>
<dbReference type="InterPro" id="IPR035706">
    <property type="entry name" value="AAA_9"/>
</dbReference>
<dbReference type="InterPro" id="IPR003593">
    <property type="entry name" value="AAA+_ATPase"/>
</dbReference>
<dbReference type="OrthoDB" id="10252139at2759"/>
<dbReference type="Gene3D" id="3.20.180.20">
    <property type="entry name" value="Dynein heavy chain, N-terminal domain 2"/>
    <property type="match status" value="1"/>
</dbReference>
<dbReference type="Pfam" id="PF12780">
    <property type="entry name" value="AAA_8"/>
    <property type="match status" value="1"/>
</dbReference>
<evidence type="ECO:0000313" key="14">
    <source>
        <dbReference type="EMBL" id="CBY08725.1"/>
    </source>
</evidence>
<dbReference type="Gene3D" id="1.10.8.1220">
    <property type="match status" value="1"/>
</dbReference>
<dbReference type="InterPro" id="IPR026983">
    <property type="entry name" value="DHC"/>
</dbReference>
<comment type="similarity">
    <text evidence="2">Belongs to the dynein heavy chain family.</text>
</comment>
<evidence type="ECO:0000256" key="4">
    <source>
        <dbReference type="ARBA" id="ARBA00022701"/>
    </source>
</evidence>
<dbReference type="Gene3D" id="1.20.920.20">
    <property type="match status" value="1"/>
</dbReference>
<keyword evidence="8 11" id="KW-0175">Coiled coil</keyword>
<keyword evidence="5" id="KW-0547">Nucleotide-binding</keyword>
<proteinExistence type="inferred from homology"/>
<dbReference type="PANTHER" id="PTHR45703">
    <property type="entry name" value="DYNEIN HEAVY CHAIN"/>
    <property type="match status" value="1"/>
</dbReference>
<dbReference type="GO" id="GO:0030286">
    <property type="term" value="C:dynein complex"/>
    <property type="evidence" value="ECO:0007669"/>
    <property type="project" value="UniProtKB-KW"/>
</dbReference>
<dbReference type="InterPro" id="IPR042222">
    <property type="entry name" value="Dynein_2_N"/>
</dbReference>
<dbReference type="Pfam" id="PF12781">
    <property type="entry name" value="AAA_9"/>
    <property type="match status" value="1"/>
</dbReference>
<feature type="coiled-coil region" evidence="11">
    <location>
        <begin position="859"/>
        <end position="886"/>
    </location>
</feature>
<reference evidence="14" key="1">
    <citation type="journal article" date="2010" name="Science">
        <title>Plasticity of animal genome architecture unmasked by rapid evolution of a pelagic tunicate.</title>
        <authorList>
            <person name="Denoeud F."/>
            <person name="Henriet S."/>
            <person name="Mungpakdee S."/>
            <person name="Aury J.M."/>
            <person name="Da Silva C."/>
            <person name="Brinkmann H."/>
            <person name="Mikhaleva J."/>
            <person name="Olsen L.C."/>
            <person name="Jubin C."/>
            <person name="Canestro C."/>
            <person name="Bouquet J.M."/>
            <person name="Danks G."/>
            <person name="Poulain J."/>
            <person name="Campsteijn C."/>
            <person name="Adamski M."/>
            <person name="Cross I."/>
            <person name="Yadetie F."/>
            <person name="Muffato M."/>
            <person name="Louis A."/>
            <person name="Butcher S."/>
            <person name="Tsagkogeorga G."/>
            <person name="Konrad A."/>
            <person name="Singh S."/>
            <person name="Jensen M.F."/>
            <person name="Cong E.H."/>
            <person name="Eikeseth-Otteraa H."/>
            <person name="Noel B."/>
            <person name="Anthouard V."/>
            <person name="Porcel B.M."/>
            <person name="Kachouri-Lafond R."/>
            <person name="Nishino A."/>
            <person name="Ugolini M."/>
            <person name="Chourrout P."/>
            <person name="Nishida H."/>
            <person name="Aasland R."/>
            <person name="Huzurbazar S."/>
            <person name="Westhof E."/>
            <person name="Delsuc F."/>
            <person name="Lehrach H."/>
            <person name="Reinhardt R."/>
            <person name="Weissenbach J."/>
            <person name="Roy S.W."/>
            <person name="Artiguenave F."/>
            <person name="Postlethwait J.H."/>
            <person name="Manak J.R."/>
            <person name="Thompson E.M."/>
            <person name="Jaillon O."/>
            <person name="Du Pasquier L."/>
            <person name="Boudinot P."/>
            <person name="Liberles D.A."/>
            <person name="Volff J.N."/>
            <person name="Philippe H."/>
            <person name="Lenhard B."/>
            <person name="Roest Crollius H."/>
            <person name="Wincker P."/>
            <person name="Chourrout D."/>
        </authorList>
    </citation>
    <scope>NUCLEOTIDE SEQUENCE [LARGE SCALE GENOMIC DNA]</scope>
</reference>
<protein>
    <recommendedName>
        <fullName evidence="13">AAA+ ATPase domain-containing protein</fullName>
    </recommendedName>
</protein>
<dbReference type="Pfam" id="PF12775">
    <property type="entry name" value="AAA_7"/>
    <property type="match status" value="1"/>
</dbReference>
<feature type="compositionally biased region" description="Basic and acidic residues" evidence="12">
    <location>
        <begin position="2519"/>
        <end position="2535"/>
    </location>
</feature>
<feature type="coiled-coil region" evidence="11">
    <location>
        <begin position="2712"/>
        <end position="2753"/>
    </location>
</feature>
<evidence type="ECO:0000256" key="11">
    <source>
        <dbReference type="SAM" id="Coils"/>
    </source>
</evidence>
<dbReference type="GO" id="GO:0051959">
    <property type="term" value="F:dynein light intermediate chain binding"/>
    <property type="evidence" value="ECO:0007669"/>
    <property type="project" value="InterPro"/>
</dbReference>
<feature type="domain" description="AAA+ ATPase" evidence="13">
    <location>
        <begin position="1447"/>
        <end position="1584"/>
    </location>
</feature>
<dbReference type="FunCoup" id="E4XB42">
    <property type="interactions" value="11"/>
</dbReference>
<evidence type="ECO:0000256" key="3">
    <source>
        <dbReference type="ARBA" id="ARBA00022490"/>
    </source>
</evidence>
<dbReference type="InterPro" id="IPR054354">
    <property type="entry name" value="DYNC2H1-like_lid"/>
</dbReference>
<dbReference type="InterPro" id="IPR024317">
    <property type="entry name" value="Dynein_heavy_chain_D4_dom"/>
</dbReference>
<evidence type="ECO:0000256" key="7">
    <source>
        <dbReference type="ARBA" id="ARBA00023017"/>
    </source>
</evidence>
<accession>E4XB42</accession>
<dbReference type="FunFam" id="1.20.920.20:FF:000002">
    <property type="entry name" value="Cytoplasmic dynein 1 heavy chain"/>
    <property type="match status" value="1"/>
</dbReference>
<name>E4XB42_OIKDI</name>
<dbReference type="Gene3D" id="1.20.140.100">
    <property type="entry name" value="Dynein heavy chain, N-terminal domain 2"/>
    <property type="match status" value="1"/>
</dbReference>
<dbReference type="InterPro" id="IPR013602">
    <property type="entry name" value="Dynein_heavy_linker"/>
</dbReference>
<gene>
    <name evidence="14" type="ORF">GSOID_T00005559001</name>
</gene>
<evidence type="ECO:0000256" key="12">
    <source>
        <dbReference type="SAM" id="MobiDB-lite"/>
    </source>
</evidence>
<evidence type="ECO:0000256" key="5">
    <source>
        <dbReference type="ARBA" id="ARBA00022741"/>
    </source>
</evidence>
<dbReference type="Gene3D" id="1.10.8.710">
    <property type="match status" value="1"/>
</dbReference>
<dbReference type="GO" id="GO:0005524">
    <property type="term" value="F:ATP binding"/>
    <property type="evidence" value="ECO:0007669"/>
    <property type="project" value="UniProtKB-KW"/>
</dbReference>
<dbReference type="Pfam" id="PF12774">
    <property type="entry name" value="AAA_6"/>
    <property type="match status" value="1"/>
</dbReference>
<feature type="region of interest" description="Disordered" evidence="12">
    <location>
        <begin position="2514"/>
        <end position="2535"/>
    </location>
</feature>
<keyword evidence="4" id="KW-0493">Microtubule</keyword>
<feature type="coiled-coil region" evidence="11">
    <location>
        <begin position="3029"/>
        <end position="3062"/>
    </location>
</feature>
<evidence type="ECO:0000256" key="6">
    <source>
        <dbReference type="ARBA" id="ARBA00022840"/>
    </source>
</evidence>
<dbReference type="FunFam" id="3.40.50.300:FF:000071">
    <property type="entry name" value="Cytoplasmic dynein heavy chain 1"/>
    <property type="match status" value="1"/>
</dbReference>
<dbReference type="Gene3D" id="3.40.50.300">
    <property type="entry name" value="P-loop containing nucleotide triphosphate hydrolases"/>
    <property type="match status" value="4"/>
</dbReference>
<dbReference type="InterPro" id="IPR035699">
    <property type="entry name" value="AAA_6"/>
</dbReference>
<dbReference type="Gene3D" id="1.20.58.1120">
    <property type="match status" value="1"/>
</dbReference>
<dbReference type="InterPro" id="IPR027417">
    <property type="entry name" value="P-loop_NTPase"/>
</dbReference>
<dbReference type="SUPFAM" id="SSF52540">
    <property type="entry name" value="P-loop containing nucleoside triphosphate hydrolases"/>
    <property type="match status" value="5"/>
</dbReference>
<keyword evidence="9" id="KW-0505">Motor protein</keyword>
<dbReference type="InParanoid" id="E4XB42"/>
<feature type="domain" description="AAA+ ATPase" evidence="13">
    <location>
        <begin position="1916"/>
        <end position="2060"/>
    </location>
</feature>
<dbReference type="EMBL" id="FN653033">
    <property type="protein sequence ID" value="CBY08725.1"/>
    <property type="molecule type" value="Genomic_DNA"/>
</dbReference>
<evidence type="ECO:0000256" key="1">
    <source>
        <dbReference type="ARBA" id="ARBA00004245"/>
    </source>
</evidence>
<evidence type="ECO:0000256" key="2">
    <source>
        <dbReference type="ARBA" id="ARBA00008887"/>
    </source>
</evidence>
<evidence type="ECO:0000256" key="10">
    <source>
        <dbReference type="ARBA" id="ARBA00023212"/>
    </source>
</evidence>
<dbReference type="Gene3D" id="1.20.920.30">
    <property type="match status" value="1"/>
</dbReference>
<evidence type="ECO:0000256" key="8">
    <source>
        <dbReference type="ARBA" id="ARBA00023054"/>
    </source>
</evidence>
<dbReference type="Gene3D" id="6.10.140.1060">
    <property type="match status" value="1"/>
</dbReference>
<comment type="subcellular location">
    <subcellularLocation>
        <location evidence="1">Cytoplasm</location>
        <location evidence="1">Cytoskeleton</location>
    </subcellularLocation>
</comment>
<keyword evidence="15" id="KW-1185">Reference proteome</keyword>
<dbReference type="Pfam" id="PF22597">
    <property type="entry name" value="DYN_lid"/>
    <property type="match status" value="1"/>
</dbReference>
<dbReference type="Pfam" id="PF08393">
    <property type="entry name" value="DHC_N2"/>
    <property type="match status" value="1"/>
</dbReference>
<dbReference type="GO" id="GO:0007018">
    <property type="term" value="P:microtubule-based movement"/>
    <property type="evidence" value="ECO:0007669"/>
    <property type="project" value="InterPro"/>
</dbReference>
<dbReference type="GO" id="GO:0045505">
    <property type="term" value="F:dynein intermediate chain binding"/>
    <property type="evidence" value="ECO:0007669"/>
    <property type="project" value="InterPro"/>
</dbReference>
<dbReference type="SMART" id="SM00382">
    <property type="entry name" value="AAA"/>
    <property type="match status" value="2"/>
</dbReference>
<keyword evidence="7" id="KW-0243">Dynein</keyword>
<organism evidence="14">
    <name type="scientific">Oikopleura dioica</name>
    <name type="common">Tunicate</name>
    <dbReference type="NCBI Taxonomy" id="34765"/>
    <lineage>
        <taxon>Eukaryota</taxon>
        <taxon>Metazoa</taxon>
        <taxon>Chordata</taxon>
        <taxon>Tunicata</taxon>
        <taxon>Appendicularia</taxon>
        <taxon>Copelata</taxon>
        <taxon>Oikopleuridae</taxon>
        <taxon>Oikopleura</taxon>
    </lineage>
</organism>
<dbReference type="Pfam" id="PF12777">
    <property type="entry name" value="MT"/>
    <property type="match status" value="1"/>
</dbReference>
<dbReference type="Proteomes" id="UP000001307">
    <property type="component" value="Unassembled WGS sequence"/>
</dbReference>
<evidence type="ECO:0000256" key="9">
    <source>
        <dbReference type="ARBA" id="ARBA00023175"/>
    </source>
</evidence>
<keyword evidence="10" id="KW-0206">Cytoskeleton</keyword>
<dbReference type="InterPro" id="IPR043157">
    <property type="entry name" value="Dynein_AAA1S"/>
</dbReference>
<dbReference type="InterPro" id="IPR024743">
    <property type="entry name" value="Dynein_HC_stalk"/>
</dbReference>